<dbReference type="ExpressionAtlas" id="A0A317YAK3">
    <property type="expression patterns" value="baseline"/>
</dbReference>
<proteinExistence type="inferred from homology"/>
<evidence type="ECO:0000313" key="4">
    <source>
        <dbReference type="EMBL" id="PWZ55707.1"/>
    </source>
</evidence>
<dbReference type="Proteomes" id="UP000251960">
    <property type="component" value="Chromosome 1"/>
</dbReference>
<evidence type="ECO:0000259" key="3">
    <source>
        <dbReference type="PROSITE" id="PS50197"/>
    </source>
</evidence>
<dbReference type="EMBL" id="NCVQ01000001">
    <property type="protein sequence ID" value="PWZ55707.1"/>
    <property type="molecule type" value="Genomic_DNA"/>
</dbReference>
<accession>A0A317YAK3</accession>
<gene>
    <name evidence="4" type="ORF">Zm00014a_019762</name>
</gene>
<dbReference type="InterPro" id="IPR000409">
    <property type="entry name" value="BEACH_dom"/>
</dbReference>
<dbReference type="Gene3D" id="3.30.160.20">
    <property type="match status" value="1"/>
</dbReference>
<dbReference type="PROSITE" id="PS50197">
    <property type="entry name" value="BEACH"/>
    <property type="match status" value="1"/>
</dbReference>
<dbReference type="GO" id="GO:0003747">
    <property type="term" value="F:translation release factor activity"/>
    <property type="evidence" value="ECO:0007669"/>
    <property type="project" value="InterPro"/>
</dbReference>
<dbReference type="PANTHER" id="PTHR13743">
    <property type="entry name" value="BEIGE/BEACH-RELATED"/>
    <property type="match status" value="1"/>
</dbReference>
<feature type="region of interest" description="Disordered" evidence="2">
    <location>
        <begin position="52"/>
        <end position="83"/>
    </location>
</feature>
<dbReference type="SUPFAM" id="SSF81837">
    <property type="entry name" value="BEACH domain"/>
    <property type="match status" value="1"/>
</dbReference>
<dbReference type="InterPro" id="IPR050865">
    <property type="entry name" value="BEACH_Domain"/>
</dbReference>
<organism evidence="4">
    <name type="scientific">Zea mays</name>
    <name type="common">Maize</name>
    <dbReference type="NCBI Taxonomy" id="4577"/>
    <lineage>
        <taxon>Eukaryota</taxon>
        <taxon>Viridiplantae</taxon>
        <taxon>Streptophyta</taxon>
        <taxon>Embryophyta</taxon>
        <taxon>Tracheophyta</taxon>
        <taxon>Spermatophyta</taxon>
        <taxon>Magnoliopsida</taxon>
        <taxon>Liliopsida</taxon>
        <taxon>Poales</taxon>
        <taxon>Poaceae</taxon>
        <taxon>PACMAD clade</taxon>
        <taxon>Panicoideae</taxon>
        <taxon>Andropogonodae</taxon>
        <taxon>Andropogoneae</taxon>
        <taxon>Tripsacinae</taxon>
        <taxon>Zea</taxon>
    </lineage>
</organism>
<feature type="compositionally biased region" description="Low complexity" evidence="2">
    <location>
        <begin position="52"/>
        <end position="63"/>
    </location>
</feature>
<reference evidence="4" key="1">
    <citation type="journal article" date="2018" name="Nat. Genet.">
        <title>Extensive intraspecific gene order and gene structural variations between Mo17 and other maize genomes.</title>
        <authorList>
            <person name="Sun S."/>
            <person name="Zhou Y."/>
            <person name="Chen J."/>
            <person name="Shi J."/>
            <person name="Zhao H."/>
            <person name="Zhao H."/>
            <person name="Song W."/>
            <person name="Zhang M."/>
            <person name="Cui Y."/>
            <person name="Dong X."/>
            <person name="Liu H."/>
            <person name="Ma X."/>
            <person name="Jiao Y."/>
            <person name="Wang B."/>
            <person name="Wei X."/>
            <person name="Stein J.C."/>
            <person name="Glaubitz J.C."/>
            <person name="Lu F."/>
            <person name="Yu G."/>
            <person name="Liang C."/>
            <person name="Fengler K."/>
            <person name="Li B."/>
            <person name="Rafalski A."/>
            <person name="Schnable P.S."/>
            <person name="Ware D.H."/>
            <person name="Buckler E.S."/>
            <person name="Lai J."/>
        </authorList>
    </citation>
    <scope>NUCLEOTIDE SEQUENCE [LARGE SCALE GENOMIC DNA]</scope>
    <source>
        <tissue evidence="4">Seedling</tissue>
    </source>
</reference>
<dbReference type="Pfam" id="PF02138">
    <property type="entry name" value="Beach"/>
    <property type="match status" value="1"/>
</dbReference>
<protein>
    <recommendedName>
        <fullName evidence="3">BEACH domain-containing protein</fullName>
    </recommendedName>
</protein>
<dbReference type="UniPathway" id="UPA00094"/>
<dbReference type="InterPro" id="IPR036372">
    <property type="entry name" value="BEACH_dom_sf"/>
</dbReference>
<name>A0A317YAK3_MAIZE</name>
<evidence type="ECO:0000256" key="2">
    <source>
        <dbReference type="SAM" id="MobiDB-lite"/>
    </source>
</evidence>
<dbReference type="AlphaFoldDB" id="A0A317YAK3"/>
<dbReference type="SUPFAM" id="SSF75620">
    <property type="entry name" value="Release factor"/>
    <property type="match status" value="1"/>
</dbReference>
<evidence type="ECO:0000256" key="1">
    <source>
        <dbReference type="ARBA" id="ARBA00010835"/>
    </source>
</evidence>
<dbReference type="Gene3D" id="1.10.1540.10">
    <property type="entry name" value="BEACH domain"/>
    <property type="match status" value="1"/>
</dbReference>
<comment type="similarity">
    <text evidence="1">Belongs to the prokaryotic/mitochondrial release factor family.</text>
</comment>
<comment type="caution">
    <text evidence="4">The sequence shown here is derived from an EMBL/GenBank/DDBJ whole genome shotgun (WGS) entry which is preliminary data.</text>
</comment>
<dbReference type="SMART" id="SM01026">
    <property type="entry name" value="Beach"/>
    <property type="match status" value="1"/>
</dbReference>
<feature type="compositionally biased region" description="Basic and acidic residues" evidence="2">
    <location>
        <begin position="67"/>
        <end position="76"/>
    </location>
</feature>
<feature type="domain" description="BEACH" evidence="3">
    <location>
        <begin position="187"/>
        <end position="501"/>
    </location>
</feature>
<dbReference type="InterPro" id="IPR000352">
    <property type="entry name" value="Pep_chain_release_fac_I"/>
</dbReference>
<sequence>MARALLLLRVAVARYPPLPASPALLQPQPLPLLRCHAPSQYKSQLRFLSSLSSSVPNSSDAPSDGGGGRDGEEDGAKSGSHVDYLGMSDEELMEQCDMGTFKASGPGGQHCNKRESAVRLKHLPIGIIAQAVEDRSQHKNRASALSRLRTLIALKEPSKGGMQALLDLLFAVEDSVSDAAKILGLSTGALSRLILSDDSLRTAANELRASKCFFDCRAPVLYYVLLTLQDSVHKVFYAVVEAAAVRADNSHLGGLVRYPVSATLPQIGSRLFLTWGVFWSFPEVLNAGDDMIGVECLEEDCDGKALQAHIINWDIHMFDEEIGNTTQGGKFDHADRLFQSIENAYINSLSNTSDVKELIPEFFYMPEFLENSNSYHLGVKQDGEPIGDVALPPWAKDDNSSDEFDKDSIESDDRSLEELSWETLELLVVPHIFSIRRSTWRSTFTSSVSVSPTVMFAFSASRPLRSLPTFSPRGCRRVYSLSFDLVSTSVQDRIETVGGVRLLLRVRPGPSCIYLITPM</sequence>
<dbReference type="GO" id="GO:0006633">
    <property type="term" value="P:fatty acid biosynthetic process"/>
    <property type="evidence" value="ECO:0007669"/>
    <property type="project" value="UniProtKB-UniPathway"/>
</dbReference>
<dbReference type="Pfam" id="PF00472">
    <property type="entry name" value="RF-1"/>
    <property type="match status" value="1"/>
</dbReference>
<feature type="region of interest" description="Disordered" evidence="2">
    <location>
        <begin position="390"/>
        <end position="409"/>
    </location>
</feature>
<dbReference type="PANTHER" id="PTHR13743:SF129">
    <property type="entry name" value="BEACH DOMAIN-CONTAINING PROTEIN"/>
    <property type="match status" value="1"/>
</dbReference>
<dbReference type="InterPro" id="IPR045853">
    <property type="entry name" value="Pep_chain_release_fac_I_sf"/>
</dbReference>